<evidence type="ECO:0000313" key="1">
    <source>
        <dbReference type="EMBL" id="KXI14158.1"/>
    </source>
</evidence>
<name>A0A135YXL1_9FIRM</name>
<dbReference type="AlphaFoldDB" id="A0A135YXL1"/>
<gene>
    <name evidence="1" type="ORF">HMPREF3195_00327</name>
</gene>
<dbReference type="eggNOG" id="COG5340">
    <property type="taxonomic scope" value="Bacteria"/>
</dbReference>
<protein>
    <recommendedName>
        <fullName evidence="3">Transcriptional regulator, AbiEi antitoxin, Type IV TA system</fullName>
    </recommendedName>
</protein>
<dbReference type="Proteomes" id="UP000070326">
    <property type="component" value="Unassembled WGS sequence"/>
</dbReference>
<evidence type="ECO:0008006" key="3">
    <source>
        <dbReference type="Google" id="ProtNLM"/>
    </source>
</evidence>
<comment type="caution">
    <text evidence="1">The sequence shown here is derived from an EMBL/GenBank/DDBJ whole genome shotgun (WGS) entry which is preliminary data.</text>
</comment>
<sequence>MEEIDMIQDTSELLYKYKEYKVPYQKIKSLIEKEELLPVKRGLYETDPEIPGYVLANDILGPSYLSFEWALSYYGMIPERVHTYTSASFDLKKNKKFENVFGIYTYQDVPKQVFPFYYTREIVNNRSFNIASREKALCDLLSTLKPIRGLKDFEDYLFDGMRLDEDIFEELEFDKIRRIAPMYHKTNLNQLIRFIDKEGY</sequence>
<dbReference type="RefSeq" id="WP_431689811.1">
    <property type="nucleotide sequence ID" value="NZ_CP096607.1"/>
</dbReference>
<reference evidence="1 2" key="1">
    <citation type="submission" date="2016-02" db="EMBL/GenBank/DDBJ databases">
        <authorList>
            <person name="Wen L."/>
            <person name="He K."/>
            <person name="Yang H."/>
        </authorList>
    </citation>
    <scope>NUCLEOTIDE SEQUENCE [LARGE SCALE GENOMIC DNA]</scope>
    <source>
        <strain evidence="1 2">MJR8628A</strain>
    </source>
</reference>
<dbReference type="PATRIC" id="fig|1261.3.peg.888"/>
<proteinExistence type="predicted"/>
<evidence type="ECO:0000313" key="2">
    <source>
        <dbReference type="Proteomes" id="UP000070326"/>
    </source>
</evidence>
<dbReference type="STRING" id="1261.HMPREF3195_00327"/>
<accession>A0A135YXL1</accession>
<organism evidence="1 2">
    <name type="scientific">Peptostreptococcus anaerobius</name>
    <dbReference type="NCBI Taxonomy" id="1261"/>
    <lineage>
        <taxon>Bacteria</taxon>
        <taxon>Bacillati</taxon>
        <taxon>Bacillota</taxon>
        <taxon>Clostridia</taxon>
        <taxon>Peptostreptococcales</taxon>
        <taxon>Peptostreptococcaceae</taxon>
        <taxon>Peptostreptococcus</taxon>
    </lineage>
</organism>
<dbReference type="EMBL" id="LSQZ01000013">
    <property type="protein sequence ID" value="KXI14158.1"/>
    <property type="molecule type" value="Genomic_DNA"/>
</dbReference>